<evidence type="ECO:0000256" key="1">
    <source>
        <dbReference type="ARBA" id="ARBA00022741"/>
    </source>
</evidence>
<keyword evidence="6" id="KW-1185">Reference proteome</keyword>
<evidence type="ECO:0000313" key="5">
    <source>
        <dbReference type="EMBL" id="AVY95489.1"/>
    </source>
</evidence>
<dbReference type="NCBIfam" id="TIGR01447">
    <property type="entry name" value="recD"/>
    <property type="match status" value="1"/>
</dbReference>
<dbReference type="Pfam" id="PF13245">
    <property type="entry name" value="AAA_19"/>
    <property type="match status" value="1"/>
</dbReference>
<dbReference type="SUPFAM" id="SSF52540">
    <property type="entry name" value="P-loop containing nucleoside triphosphate hydrolases"/>
    <property type="match status" value="2"/>
</dbReference>
<evidence type="ECO:0000256" key="2">
    <source>
        <dbReference type="ARBA" id="ARBA00022840"/>
    </source>
</evidence>
<comment type="subunit">
    <text evidence="3">Heterotrimer of RecB, RecC and RecD. All subunits contribute to DNA-binding.</text>
</comment>
<keyword evidence="2 3" id="KW-0067">ATP-binding</keyword>
<dbReference type="EC" id="5.6.2.3" evidence="3"/>
<dbReference type="OrthoDB" id="9803432at2"/>
<organism evidence="5 6">
    <name type="scientific">Microvirgula aerodenitrificans</name>
    <dbReference type="NCBI Taxonomy" id="57480"/>
    <lineage>
        <taxon>Bacteria</taxon>
        <taxon>Pseudomonadati</taxon>
        <taxon>Pseudomonadota</taxon>
        <taxon>Betaproteobacteria</taxon>
        <taxon>Neisseriales</taxon>
        <taxon>Aquaspirillaceae</taxon>
        <taxon>Microvirgula</taxon>
    </lineage>
</organism>
<dbReference type="RefSeq" id="WP_051528875.1">
    <property type="nucleotide sequence ID" value="NZ_CP028519.1"/>
</dbReference>
<comment type="function">
    <text evidence="3">A helicase/nuclease that prepares dsDNA breaks (DSB) for recombinational DNA repair. Binds to DSBs and unwinds DNA via a highly rapid and processive ATP-dependent bidirectional helicase activity. Unwinds dsDNA until it encounters a Chi (crossover hotspot instigator) sequence from the 3' direction. Cuts ssDNA a few nucleotides 3' to the Chi site. The properties and activities of the enzyme are changed at Chi. The Chi-altered holoenzyme produces a long 3'-ssDNA overhang and facilitates RecA-binding to the ssDNA for homologous DNA recombination and repair. Holoenzyme degrades any linearized DNA that is unable to undergo homologous recombination. In the holoenzyme this subunit has ssDNA-dependent ATPase and 5'-3' helicase activity. When added to pre-assembled RecBC greatly stimulates nuclease activity and augments holoenzyme processivity. Negatively regulates the RecA-loading ability of RecBCD.</text>
</comment>
<keyword evidence="3" id="KW-0413">Isomerase</keyword>
<feature type="binding site" evidence="3">
    <location>
        <begin position="175"/>
        <end position="182"/>
    </location>
    <ligand>
        <name>ATP</name>
        <dbReference type="ChEBI" id="CHEBI:30616"/>
    </ligand>
</feature>
<evidence type="ECO:0000259" key="4">
    <source>
        <dbReference type="SMART" id="SM00382"/>
    </source>
</evidence>
<dbReference type="EMBL" id="CP028519">
    <property type="protein sequence ID" value="AVY95489.1"/>
    <property type="molecule type" value="Genomic_DNA"/>
</dbReference>
<dbReference type="Proteomes" id="UP000244173">
    <property type="component" value="Chromosome"/>
</dbReference>
<proteinExistence type="inferred from homology"/>
<dbReference type="GO" id="GO:0009338">
    <property type="term" value="C:exodeoxyribonuclease V complex"/>
    <property type="evidence" value="ECO:0007669"/>
    <property type="project" value="InterPro"/>
</dbReference>
<comment type="similarity">
    <text evidence="3">Belongs to the RecD family.</text>
</comment>
<accession>A0A2S0PDN2</accession>
<dbReference type="PANTHER" id="PTHR43788:SF6">
    <property type="entry name" value="DNA HELICASE B"/>
    <property type="match status" value="1"/>
</dbReference>
<dbReference type="InterPro" id="IPR006344">
    <property type="entry name" value="RecD"/>
</dbReference>
<dbReference type="GO" id="GO:0017116">
    <property type="term" value="F:single-stranded DNA helicase activity"/>
    <property type="evidence" value="ECO:0007669"/>
    <property type="project" value="TreeGrafter"/>
</dbReference>
<dbReference type="HAMAP" id="MF_01487">
    <property type="entry name" value="RecD"/>
    <property type="match status" value="1"/>
</dbReference>
<dbReference type="GO" id="GO:0003677">
    <property type="term" value="F:DNA binding"/>
    <property type="evidence" value="ECO:0007669"/>
    <property type="project" value="UniProtKB-UniRule"/>
</dbReference>
<dbReference type="InterPro" id="IPR027785">
    <property type="entry name" value="UvrD-like_helicase_C"/>
</dbReference>
<keyword evidence="3" id="KW-0269">Exonuclease</keyword>
<protein>
    <recommendedName>
        <fullName evidence="3">RecBCD enzyme subunit RecD</fullName>
        <ecNumber evidence="3">5.6.2.3</ecNumber>
    </recommendedName>
    <alternativeName>
        <fullName evidence="3">DNA 5'-3' helicase subunit RecD</fullName>
    </alternativeName>
    <alternativeName>
        <fullName evidence="3">Exonuclease V subunit RecD</fullName>
        <shortName evidence="3">ExoV subunit RecD</shortName>
    </alternativeName>
    <alternativeName>
        <fullName evidence="3">Helicase/nuclease RecBCD subunit RecD</fullName>
    </alternativeName>
</protein>
<dbReference type="CDD" id="cd18809">
    <property type="entry name" value="SF1_C_RecD"/>
    <property type="match status" value="1"/>
</dbReference>
<gene>
    <name evidence="3 5" type="primary">recD</name>
    <name evidence="5" type="ORF">DAI18_16610</name>
</gene>
<keyword evidence="3" id="KW-0540">Nuclease</keyword>
<dbReference type="Gene3D" id="3.40.50.300">
    <property type="entry name" value="P-loop containing nucleotide triphosphate hydrolases"/>
    <property type="match status" value="3"/>
</dbReference>
<dbReference type="KEGG" id="maer:DAI18_16610"/>
<dbReference type="CDD" id="cd17933">
    <property type="entry name" value="DEXSc_RecD-like"/>
    <property type="match status" value="1"/>
</dbReference>
<keyword evidence="3" id="KW-0347">Helicase</keyword>
<dbReference type="AlphaFoldDB" id="A0A2S0PDN2"/>
<dbReference type="GO" id="GO:0005524">
    <property type="term" value="F:ATP binding"/>
    <property type="evidence" value="ECO:0007669"/>
    <property type="project" value="UniProtKB-UniRule"/>
</dbReference>
<name>A0A2S0PDN2_9NEIS</name>
<evidence type="ECO:0000256" key="3">
    <source>
        <dbReference type="HAMAP-Rule" id="MF_01487"/>
    </source>
</evidence>
<keyword evidence="3" id="KW-0227">DNA damage</keyword>
<keyword evidence="3" id="KW-0378">Hydrolase</keyword>
<comment type="miscellaneous">
    <text evidence="3">In the RecBCD complex, RecB has a slow 3'-5' helicase, an exonuclease activity and loads RecA onto ssDNA, RecD has a fast 5'-3' helicase activity, while RecC stimulates the ATPase and processivity of the RecB helicase and contributes to recognition of the Chi site.</text>
</comment>
<keyword evidence="3" id="KW-0234">DNA repair</keyword>
<reference evidence="5 6" key="1">
    <citation type="submission" date="2018-04" db="EMBL/GenBank/DDBJ databases">
        <title>Denitrifier Microvirgula.</title>
        <authorList>
            <person name="Anderson E."/>
            <person name="Jang J."/>
            <person name="Ishii S."/>
        </authorList>
    </citation>
    <scope>NUCLEOTIDE SEQUENCE [LARGE SCALE GENOMIC DNA]</scope>
    <source>
        <strain evidence="5 6">BE2.4</strain>
    </source>
</reference>
<dbReference type="InterPro" id="IPR050534">
    <property type="entry name" value="Coronavir_polyprotein_1ab"/>
</dbReference>
<dbReference type="GO" id="GO:0000724">
    <property type="term" value="P:double-strand break repair via homologous recombination"/>
    <property type="evidence" value="ECO:0007669"/>
    <property type="project" value="UniProtKB-UniRule"/>
</dbReference>
<keyword evidence="1 3" id="KW-0547">Nucleotide-binding</keyword>
<dbReference type="PANTHER" id="PTHR43788">
    <property type="entry name" value="DNA2/NAM7 HELICASE FAMILY MEMBER"/>
    <property type="match status" value="1"/>
</dbReference>
<dbReference type="GO" id="GO:0016887">
    <property type="term" value="F:ATP hydrolysis activity"/>
    <property type="evidence" value="ECO:0007669"/>
    <property type="project" value="RHEA"/>
</dbReference>
<feature type="domain" description="AAA+ ATPase" evidence="4">
    <location>
        <begin position="167"/>
        <end position="359"/>
    </location>
</feature>
<dbReference type="InterPro" id="IPR027417">
    <property type="entry name" value="P-loop_NTPase"/>
</dbReference>
<dbReference type="SMART" id="SM00382">
    <property type="entry name" value="AAA"/>
    <property type="match status" value="1"/>
</dbReference>
<dbReference type="Pfam" id="PF13538">
    <property type="entry name" value="UvrD_C_2"/>
    <property type="match status" value="1"/>
</dbReference>
<evidence type="ECO:0000313" key="6">
    <source>
        <dbReference type="Proteomes" id="UP000244173"/>
    </source>
</evidence>
<keyword evidence="3" id="KW-0238">DNA-binding</keyword>
<dbReference type="STRING" id="1122240.GCA_000620105_02310"/>
<dbReference type="InterPro" id="IPR003593">
    <property type="entry name" value="AAA+_ATPase"/>
</dbReference>
<sequence>MMTPDLFDDLPDLPPPAEPVAPPAAIAPTAMPRLPGHLAAALGALAPQRDSWVEQLLADCVRALYDGDVCLHPGSRADRPADAESRLRASALVGAPGEVAPLILDHGWLYLARYQQFEQRLAEQLLARARPPAGFDPQRARAAIDHVFGPPPAAHDGQRLAAASALASSFAIISGGPGTGKTTTVTRLMAALVELGGQPPLRLRLAAPTGKAAARMSESIRQQKARLPLPPALLAQLPDSAQTLHRLLGVQPNGGGFRHHAGRPLDLDVLVIDEASMVDLALLARVVDALPPDARLILLGDKDQLDAVEAGSVFPALCAGRGLEADTRAMLATVTGQTPPDGPLPASRLGQVVAVLTHSHRFGADSAIGQLARDIHTGNGEAVAGRLAAAPAPGGDDALSAGNGTPAALERIAADGYRAYLACVHHGDEPAAVLAAFDRFRVLSAHRDGPDGVTQLNARIERALHLPADRPQYPGRPVIVRENDYALGLFNGDIGILLDTPAGLRAHFAEADGGVRHLSPARLPAHDTAFAMTVHKSQGSEFDRVLCVLPPADSPLATRALFYTAVTRARHAVCVWGDPAAARAAVMQVPTRQSGLARRLQVTPGPA</sequence>
<dbReference type="GO" id="GO:0043139">
    <property type="term" value="F:5'-3' DNA helicase activity"/>
    <property type="evidence" value="ECO:0007669"/>
    <property type="project" value="UniProtKB-UniRule"/>
</dbReference>
<comment type="catalytic activity">
    <reaction evidence="3">
        <text>ATP + H2O = ADP + phosphate + H(+)</text>
        <dbReference type="Rhea" id="RHEA:13065"/>
        <dbReference type="ChEBI" id="CHEBI:15377"/>
        <dbReference type="ChEBI" id="CHEBI:15378"/>
        <dbReference type="ChEBI" id="CHEBI:30616"/>
        <dbReference type="ChEBI" id="CHEBI:43474"/>
        <dbReference type="ChEBI" id="CHEBI:456216"/>
        <dbReference type="EC" id="5.6.2.3"/>
    </reaction>
</comment>
<dbReference type="GO" id="GO:0008854">
    <property type="term" value="F:exodeoxyribonuclease V activity"/>
    <property type="evidence" value="ECO:0007669"/>
    <property type="project" value="InterPro"/>
</dbReference>